<dbReference type="Pfam" id="PF03974">
    <property type="entry name" value="Ecotin"/>
    <property type="match status" value="1"/>
</dbReference>
<evidence type="ECO:0000313" key="4">
    <source>
        <dbReference type="Proteomes" id="UP001548590"/>
    </source>
</evidence>
<keyword evidence="2" id="KW-0732">Signal</keyword>
<protein>
    <submittedName>
        <fullName evidence="3">Serine protease inhibitor ecotin</fullName>
    </submittedName>
</protein>
<gene>
    <name evidence="3" type="primary">eco</name>
    <name evidence="3" type="ORF">ABVT11_06615</name>
</gene>
<evidence type="ECO:0000256" key="2">
    <source>
        <dbReference type="SAM" id="SignalP"/>
    </source>
</evidence>
<keyword evidence="3" id="KW-0646">Protease inhibitor</keyword>
<dbReference type="SUPFAM" id="SSF49772">
    <property type="entry name" value="Ecotin, trypsin inhibitor"/>
    <property type="match status" value="1"/>
</dbReference>
<proteinExistence type="inferred from homology"/>
<comment type="similarity">
    <text evidence="1">Belongs to the protease inhibitor I11 (ecotin) family.</text>
</comment>
<dbReference type="Gene3D" id="2.60.40.550">
    <property type="entry name" value="Ecotin"/>
    <property type="match status" value="1"/>
</dbReference>
<dbReference type="GO" id="GO:0004867">
    <property type="term" value="F:serine-type endopeptidase inhibitor activity"/>
    <property type="evidence" value="ECO:0007669"/>
    <property type="project" value="UniProtKB-KW"/>
</dbReference>
<evidence type="ECO:0000313" key="3">
    <source>
        <dbReference type="EMBL" id="MET1489494.1"/>
    </source>
</evidence>
<dbReference type="NCBIfam" id="NF002987">
    <property type="entry name" value="PRK03719.1"/>
    <property type="match status" value="1"/>
</dbReference>
<organism evidence="3 4">
    <name type="scientific">Uliginosibacterium paludis</name>
    <dbReference type="NCBI Taxonomy" id="1615952"/>
    <lineage>
        <taxon>Bacteria</taxon>
        <taxon>Pseudomonadati</taxon>
        <taxon>Pseudomonadota</taxon>
        <taxon>Betaproteobacteria</taxon>
        <taxon>Rhodocyclales</taxon>
        <taxon>Zoogloeaceae</taxon>
        <taxon>Uliginosibacterium</taxon>
    </lineage>
</organism>
<evidence type="ECO:0000256" key="1">
    <source>
        <dbReference type="ARBA" id="ARBA00010558"/>
    </source>
</evidence>
<dbReference type="PIRSF" id="PIRSF006865">
    <property type="entry name" value="Prot_inh_ecotin"/>
    <property type="match status" value="1"/>
</dbReference>
<accession>A0ABV2CNK1</accession>
<keyword evidence="3" id="KW-0722">Serine protease inhibitor</keyword>
<reference evidence="3 4" key="1">
    <citation type="submission" date="2024-07" db="EMBL/GenBank/DDBJ databases">
        <title>Uliginosibacterium paludis KCTC:42655.</title>
        <authorList>
            <person name="Kim M.K."/>
        </authorList>
    </citation>
    <scope>NUCLEOTIDE SEQUENCE [LARGE SCALE GENOMIC DNA]</scope>
    <source>
        <strain evidence="3 4">KCTC 42655</strain>
    </source>
</reference>
<dbReference type="EMBL" id="JBEWLZ010000003">
    <property type="protein sequence ID" value="MET1489494.1"/>
    <property type="molecule type" value="Genomic_DNA"/>
</dbReference>
<feature type="signal peptide" evidence="2">
    <location>
        <begin position="1"/>
        <end position="22"/>
    </location>
</feature>
<keyword evidence="4" id="KW-1185">Reference proteome</keyword>
<feature type="chain" id="PRO_5046514310" evidence="2">
    <location>
        <begin position="23"/>
        <end position="155"/>
    </location>
</feature>
<dbReference type="RefSeq" id="WP_345925382.1">
    <property type="nucleotide sequence ID" value="NZ_JBDIVF010000002.1"/>
</dbReference>
<dbReference type="PANTHER" id="PTHR35890">
    <property type="match status" value="1"/>
</dbReference>
<comment type="caution">
    <text evidence="3">The sequence shown here is derived from an EMBL/GenBank/DDBJ whole genome shotgun (WGS) entry which is preliminary data.</text>
</comment>
<dbReference type="PANTHER" id="PTHR35890:SF3">
    <property type="entry name" value="ECOTIN"/>
    <property type="match status" value="1"/>
</dbReference>
<dbReference type="Proteomes" id="UP001548590">
    <property type="component" value="Unassembled WGS sequence"/>
</dbReference>
<dbReference type="InterPro" id="IPR036198">
    <property type="entry name" value="Ecotin_sf"/>
</dbReference>
<sequence>MSVRLFAALLPVTFALAQPALADDALKPFPEAAPGMVRHVLKLAEVADPDAFRVEILAGRTVEADCNLKRYGATITMQDVPGWGYTYYTVSPLQGPASTMMACPPEHRERRFVAARFGDNALLRYNPRLPLVIYAPADVEVKYRVWQAGALQDAP</sequence>
<dbReference type="InterPro" id="IPR005658">
    <property type="entry name" value="Prot_inh_ecotin"/>
</dbReference>
<name>A0ABV2CNK1_9RHOO</name>